<evidence type="ECO:0000256" key="4">
    <source>
        <dbReference type="ARBA" id="ARBA00022692"/>
    </source>
</evidence>
<feature type="transmembrane region" description="Helical" evidence="8">
    <location>
        <begin position="350"/>
        <end position="372"/>
    </location>
</feature>
<dbReference type="PROSITE" id="PS50850">
    <property type="entry name" value="MFS"/>
    <property type="match status" value="1"/>
</dbReference>
<dbReference type="InterPro" id="IPR050360">
    <property type="entry name" value="MFS_Sugar_Transporters"/>
</dbReference>
<comment type="subcellular location">
    <subcellularLocation>
        <location evidence="1">Membrane</location>
        <topology evidence="1">Multi-pass membrane protein</topology>
    </subcellularLocation>
</comment>
<evidence type="ECO:0000256" key="8">
    <source>
        <dbReference type="SAM" id="Phobius"/>
    </source>
</evidence>
<protein>
    <recommendedName>
        <fullName evidence="9">Major facilitator superfamily (MFS) profile domain-containing protein</fullName>
    </recommendedName>
</protein>
<dbReference type="PANTHER" id="PTHR48022">
    <property type="entry name" value="PLASTIDIC GLUCOSE TRANSPORTER 4"/>
    <property type="match status" value="1"/>
</dbReference>
<dbReference type="FunFam" id="1.20.1250.20:FF:000026">
    <property type="entry name" value="MFS quinate transporter QutD"/>
    <property type="match status" value="1"/>
</dbReference>
<dbReference type="PROSITE" id="PS00216">
    <property type="entry name" value="SUGAR_TRANSPORT_1"/>
    <property type="match status" value="1"/>
</dbReference>
<name>A0A9W9KKT6_9EURO</name>
<evidence type="ECO:0000259" key="9">
    <source>
        <dbReference type="PROSITE" id="PS50850"/>
    </source>
</evidence>
<evidence type="ECO:0000313" key="10">
    <source>
        <dbReference type="EMBL" id="KAJ5110429.1"/>
    </source>
</evidence>
<evidence type="ECO:0000256" key="1">
    <source>
        <dbReference type="ARBA" id="ARBA00004141"/>
    </source>
</evidence>
<gene>
    <name evidence="10" type="ORF">N7532_000964</name>
</gene>
<evidence type="ECO:0000256" key="2">
    <source>
        <dbReference type="ARBA" id="ARBA00010992"/>
    </source>
</evidence>
<proteinExistence type="inferred from homology"/>
<comment type="caution">
    <text evidence="10">The sequence shown here is derived from an EMBL/GenBank/DDBJ whole genome shotgun (WGS) entry which is preliminary data.</text>
</comment>
<dbReference type="Gene3D" id="1.20.1250.20">
    <property type="entry name" value="MFS general substrate transporter like domains"/>
    <property type="match status" value="1"/>
</dbReference>
<dbReference type="PANTHER" id="PTHR48022:SF2">
    <property type="entry name" value="PLASTIDIC GLUCOSE TRANSPORTER 4"/>
    <property type="match status" value="1"/>
</dbReference>
<dbReference type="InterPro" id="IPR005828">
    <property type="entry name" value="MFS_sugar_transport-like"/>
</dbReference>
<dbReference type="PRINTS" id="PR00171">
    <property type="entry name" value="SUGRTRNSPORT"/>
</dbReference>
<dbReference type="Proteomes" id="UP001149074">
    <property type="component" value="Unassembled WGS sequence"/>
</dbReference>
<keyword evidence="4 8" id="KW-0812">Transmembrane</keyword>
<reference evidence="10" key="1">
    <citation type="submission" date="2022-11" db="EMBL/GenBank/DDBJ databases">
        <authorList>
            <person name="Petersen C."/>
        </authorList>
    </citation>
    <scope>NUCLEOTIDE SEQUENCE</scope>
    <source>
        <strain evidence="10">IBT 30761</strain>
    </source>
</reference>
<dbReference type="InterPro" id="IPR036259">
    <property type="entry name" value="MFS_trans_sf"/>
</dbReference>
<feature type="transmembrane region" description="Helical" evidence="8">
    <location>
        <begin position="201"/>
        <end position="224"/>
    </location>
</feature>
<dbReference type="EMBL" id="JAPQKI010000002">
    <property type="protein sequence ID" value="KAJ5110429.1"/>
    <property type="molecule type" value="Genomic_DNA"/>
</dbReference>
<feature type="transmembrane region" description="Helical" evidence="8">
    <location>
        <begin position="379"/>
        <end position="401"/>
    </location>
</feature>
<feature type="transmembrane region" description="Helical" evidence="8">
    <location>
        <begin position="79"/>
        <end position="100"/>
    </location>
</feature>
<dbReference type="InterPro" id="IPR020846">
    <property type="entry name" value="MFS_dom"/>
</dbReference>
<evidence type="ECO:0000313" key="11">
    <source>
        <dbReference type="Proteomes" id="UP001149074"/>
    </source>
</evidence>
<feature type="transmembrane region" description="Helical" evidence="8">
    <location>
        <begin position="459"/>
        <end position="475"/>
    </location>
</feature>
<evidence type="ECO:0000256" key="7">
    <source>
        <dbReference type="RuleBase" id="RU003346"/>
    </source>
</evidence>
<evidence type="ECO:0000256" key="6">
    <source>
        <dbReference type="ARBA" id="ARBA00023136"/>
    </source>
</evidence>
<dbReference type="RefSeq" id="XP_056478499.1">
    <property type="nucleotide sequence ID" value="XM_056613458.1"/>
</dbReference>
<dbReference type="GO" id="GO:0016020">
    <property type="term" value="C:membrane"/>
    <property type="evidence" value="ECO:0007669"/>
    <property type="project" value="UniProtKB-SubCell"/>
</dbReference>
<dbReference type="AlphaFoldDB" id="A0A9W9KKT6"/>
<dbReference type="OrthoDB" id="8120565at2759"/>
<dbReference type="SUPFAM" id="SSF103473">
    <property type="entry name" value="MFS general substrate transporter"/>
    <property type="match status" value="1"/>
</dbReference>
<dbReference type="GeneID" id="81352437"/>
<evidence type="ECO:0000256" key="5">
    <source>
        <dbReference type="ARBA" id="ARBA00022989"/>
    </source>
</evidence>
<dbReference type="PROSITE" id="PS00217">
    <property type="entry name" value="SUGAR_TRANSPORT_2"/>
    <property type="match status" value="1"/>
</dbReference>
<feature type="transmembrane region" description="Helical" evidence="8">
    <location>
        <begin position="107"/>
        <end position="125"/>
    </location>
</feature>
<keyword evidence="6 8" id="KW-0472">Membrane</keyword>
<dbReference type="GO" id="GO:0005351">
    <property type="term" value="F:carbohydrate:proton symporter activity"/>
    <property type="evidence" value="ECO:0007669"/>
    <property type="project" value="TreeGrafter"/>
</dbReference>
<feature type="transmembrane region" description="Helical" evidence="8">
    <location>
        <begin position="413"/>
        <end position="438"/>
    </location>
</feature>
<evidence type="ECO:0000256" key="3">
    <source>
        <dbReference type="ARBA" id="ARBA00022448"/>
    </source>
</evidence>
<organism evidence="10 11">
    <name type="scientific">Penicillium argentinense</name>
    <dbReference type="NCBI Taxonomy" id="1131581"/>
    <lineage>
        <taxon>Eukaryota</taxon>
        <taxon>Fungi</taxon>
        <taxon>Dikarya</taxon>
        <taxon>Ascomycota</taxon>
        <taxon>Pezizomycotina</taxon>
        <taxon>Eurotiomycetes</taxon>
        <taxon>Eurotiomycetidae</taxon>
        <taxon>Eurotiales</taxon>
        <taxon>Aspergillaceae</taxon>
        <taxon>Penicillium</taxon>
    </lineage>
</organism>
<dbReference type="InterPro" id="IPR005829">
    <property type="entry name" value="Sugar_transporter_CS"/>
</dbReference>
<accession>A0A9W9KKT6</accession>
<dbReference type="InterPro" id="IPR003663">
    <property type="entry name" value="Sugar/inositol_transpt"/>
</dbReference>
<keyword evidence="3 7" id="KW-0813">Transport</keyword>
<keyword evidence="11" id="KW-1185">Reference proteome</keyword>
<feature type="transmembrane region" description="Helical" evidence="8">
    <location>
        <begin position="131"/>
        <end position="153"/>
    </location>
</feature>
<feature type="transmembrane region" description="Helical" evidence="8">
    <location>
        <begin position="481"/>
        <end position="500"/>
    </location>
</feature>
<feature type="domain" description="Major facilitator superfamily (MFS) profile" evidence="9">
    <location>
        <begin position="36"/>
        <end position="503"/>
    </location>
</feature>
<feature type="transmembrane region" description="Helical" evidence="8">
    <location>
        <begin position="165"/>
        <end position="186"/>
    </location>
</feature>
<dbReference type="NCBIfam" id="TIGR00879">
    <property type="entry name" value="SP"/>
    <property type="match status" value="1"/>
</dbReference>
<feature type="transmembrane region" description="Helical" evidence="8">
    <location>
        <begin position="35"/>
        <end position="59"/>
    </location>
</feature>
<reference evidence="10" key="2">
    <citation type="journal article" date="2023" name="IMA Fungus">
        <title>Comparative genomic study of the Penicillium genus elucidates a diverse pangenome and 15 lateral gene transfer events.</title>
        <authorList>
            <person name="Petersen C."/>
            <person name="Sorensen T."/>
            <person name="Nielsen M.R."/>
            <person name="Sondergaard T.E."/>
            <person name="Sorensen J.L."/>
            <person name="Fitzpatrick D.A."/>
            <person name="Frisvad J.C."/>
            <person name="Nielsen K.L."/>
        </authorList>
    </citation>
    <scope>NUCLEOTIDE SEQUENCE</scope>
    <source>
        <strain evidence="10">IBT 30761</strain>
    </source>
</reference>
<comment type="similarity">
    <text evidence="2 7">Belongs to the major facilitator superfamily. Sugar transporter (TC 2.A.1.1) family.</text>
</comment>
<feature type="transmembrane region" description="Helical" evidence="8">
    <location>
        <begin position="312"/>
        <end position="330"/>
    </location>
</feature>
<sequence length="562" mass="60863">MAPPIAGETVVSAKRAELAGKGGIMGLISNKKTSAIGLFASLGGLVYGYNQGMFAQILTMHAFVDATQGYAEKTGIKQGILTSILELGAWIGTLFNGYLADAVGRRLTVLIAVVVFCVGVIVQACTQNADYVFGGRFVTGLGVGSLSMIVPLYNAELAPPEIRGSLVAVQQLAITFGIMVSFWIGYGTNYIGGTGATQSDAAWLIPVCIQLAPAIILAVGMMLFMPQSPRHLMNTDREEECLQTLARLRGTSTDDMLVRIEYLEIKSLHMFEREVSAEKYPQWLDGSFSSRFRMGLADYASLVTNKSLFKRTVVACMIMVFQQWNGINAINYYAPFIFDNMQLPGNTTSLLATGVVGIVEFVFTIPAVMWVDQIGRKKILIVGAAGMAICHFIVAGIIGAYQGEFAEHRAAGWTAIVFVWIFVINFAYSWGPVAWIVTSEVFPLSMRAKGVSLGGSSNWLMNFAVATATSPFISASTVGTFVFFGCVTTIAIFYVIWGVPETKGRTLEEMDELFGTTGIAAADAERKHRIESEIGLLALVNMESPVDEKHKGGDEEFVEAKQ</sequence>
<keyword evidence="5 8" id="KW-1133">Transmembrane helix</keyword>
<dbReference type="Pfam" id="PF00083">
    <property type="entry name" value="Sugar_tr"/>
    <property type="match status" value="1"/>
</dbReference>